<dbReference type="AlphaFoldDB" id="A0A7M7NM19"/>
<dbReference type="OrthoDB" id="6270329at2759"/>
<keyword evidence="1" id="KW-0479">Metal-binding</keyword>
<proteinExistence type="predicted"/>
<dbReference type="Proteomes" id="UP000007110">
    <property type="component" value="Unassembled WGS sequence"/>
</dbReference>
<dbReference type="InterPro" id="IPR000315">
    <property type="entry name" value="Znf_B-box"/>
</dbReference>
<dbReference type="PANTHER" id="PTHR25462">
    <property type="entry name" value="BONUS, ISOFORM C-RELATED"/>
    <property type="match status" value="1"/>
</dbReference>
<dbReference type="Gene3D" id="3.30.160.60">
    <property type="entry name" value="Classic Zinc Finger"/>
    <property type="match status" value="1"/>
</dbReference>
<sequence>MTLIERLEKEKPKPQQKTKRVINKLCEVCGNFDSESASSFFNCTECTLALCMACSKKHKHHCIADISSRTHVAEMDLENNDDPDGTIFCEKHRREKKQFFCTFCLIPVCQVCSINDHRLQDNHKCVKVEDMVPMLREEIQSRMSRLAQVGEQCAATIPMIEKAENLAKKQKDVLDKQIEDDFDEYTHCVKVKNEKFFELRNQTLSQWQKIIEDRTKIIKTIQLKADETLDKSENYILIVTSYQNLLISLDSLLSKAPEKYIRKTIKKVMEERQLHFTLTDNESPIEANVFINRGVCDRKSIDIGLGGGGYLEAVTFTRDGRVAILASLEGPCTSATKIEFHRHLGKRYTEYRNKLYEHHRYLAILQTTASSKMATQFGIETRIEDSTTSSSAFASLSDLRFVLDKDEDLPDIQAHGDVYHVRELPGRISYMATDLKDNIYCSVPSYKMIYVVRSDGPQTKSIPIGNLAPQRIAVSPRSPNQIIFTHDSTKISVVDWSGKLLKTITRPEWKEVAIGCDNNNILYVLWKNEAKLITLQRFYLNGDLLDTLFKRETRSCNQLLLAVSPSGTAAVVIGEGSYRKVTLISTMREFTGEETSLP</sequence>
<reference evidence="4" key="1">
    <citation type="submission" date="2015-02" db="EMBL/GenBank/DDBJ databases">
        <title>Genome sequencing for Strongylocentrotus purpuratus.</title>
        <authorList>
            <person name="Murali S."/>
            <person name="Liu Y."/>
            <person name="Vee V."/>
            <person name="English A."/>
            <person name="Wang M."/>
            <person name="Skinner E."/>
            <person name="Han Y."/>
            <person name="Muzny D.M."/>
            <person name="Worley K.C."/>
            <person name="Gibbs R.A."/>
        </authorList>
    </citation>
    <scope>NUCLEOTIDE SEQUENCE</scope>
</reference>
<accession>A0A7M7NM19</accession>
<reference evidence="3" key="2">
    <citation type="submission" date="2021-01" db="UniProtKB">
        <authorList>
            <consortium name="EnsemblMetazoa"/>
        </authorList>
    </citation>
    <scope>IDENTIFICATION</scope>
</reference>
<dbReference type="EnsemblMetazoa" id="XM_030982600">
    <property type="protein sequence ID" value="XP_030838460"/>
    <property type="gene ID" value="LOC115922859"/>
</dbReference>
<keyword evidence="4" id="KW-1185">Reference proteome</keyword>
<dbReference type="GeneID" id="115922859"/>
<dbReference type="SUPFAM" id="SSF57845">
    <property type="entry name" value="B-box zinc-binding domain"/>
    <property type="match status" value="1"/>
</dbReference>
<dbReference type="PANTHER" id="PTHR25462:SF229">
    <property type="entry name" value="TRANSCRIPTION INTERMEDIARY FACTOR 1-BETA"/>
    <property type="match status" value="1"/>
</dbReference>
<organism evidence="3 4">
    <name type="scientific">Strongylocentrotus purpuratus</name>
    <name type="common">Purple sea urchin</name>
    <dbReference type="NCBI Taxonomy" id="7668"/>
    <lineage>
        <taxon>Eukaryota</taxon>
        <taxon>Metazoa</taxon>
        <taxon>Echinodermata</taxon>
        <taxon>Eleutherozoa</taxon>
        <taxon>Echinozoa</taxon>
        <taxon>Echinoidea</taxon>
        <taxon>Euechinoidea</taxon>
        <taxon>Echinacea</taxon>
        <taxon>Camarodonta</taxon>
        <taxon>Echinidea</taxon>
        <taxon>Strongylocentrotidae</taxon>
        <taxon>Strongylocentrotus</taxon>
    </lineage>
</organism>
<dbReference type="InterPro" id="IPR011042">
    <property type="entry name" value="6-blade_b-propeller_TolB-like"/>
</dbReference>
<evidence type="ECO:0000259" key="2">
    <source>
        <dbReference type="PROSITE" id="PS50119"/>
    </source>
</evidence>
<dbReference type="SUPFAM" id="SSF63825">
    <property type="entry name" value="YWTD domain"/>
    <property type="match status" value="1"/>
</dbReference>
<evidence type="ECO:0000313" key="3">
    <source>
        <dbReference type="EnsemblMetazoa" id="XP_030838460"/>
    </source>
</evidence>
<dbReference type="InParanoid" id="A0A7M7NM19"/>
<dbReference type="InterPro" id="IPR047153">
    <property type="entry name" value="TRIM45/56/19-like"/>
</dbReference>
<keyword evidence="1" id="KW-0862">Zinc</keyword>
<protein>
    <recommendedName>
        <fullName evidence="2">B box-type domain-containing protein</fullName>
    </recommendedName>
</protein>
<dbReference type="PROSITE" id="PS50119">
    <property type="entry name" value="ZF_BBOX"/>
    <property type="match status" value="1"/>
</dbReference>
<keyword evidence="1" id="KW-0863">Zinc-finger</keyword>
<dbReference type="Gene3D" id="2.120.10.30">
    <property type="entry name" value="TolB, C-terminal domain"/>
    <property type="match status" value="1"/>
</dbReference>
<name>A0A7M7NM19_STRPU</name>
<dbReference type="RefSeq" id="XP_030838460.1">
    <property type="nucleotide sequence ID" value="XM_030982600.1"/>
</dbReference>
<feature type="domain" description="B box-type" evidence="2">
    <location>
        <begin position="84"/>
        <end position="128"/>
    </location>
</feature>
<evidence type="ECO:0000256" key="1">
    <source>
        <dbReference type="PROSITE-ProRule" id="PRU00024"/>
    </source>
</evidence>
<evidence type="ECO:0000313" key="4">
    <source>
        <dbReference type="Proteomes" id="UP000007110"/>
    </source>
</evidence>
<dbReference type="GO" id="GO:0008270">
    <property type="term" value="F:zinc ion binding"/>
    <property type="evidence" value="ECO:0007669"/>
    <property type="project" value="UniProtKB-KW"/>
</dbReference>
<dbReference type="KEGG" id="spu:115922859"/>
<dbReference type="Pfam" id="PF00643">
    <property type="entry name" value="zf-B_box"/>
    <property type="match status" value="1"/>
</dbReference>